<dbReference type="Pfam" id="PF03713">
    <property type="entry name" value="DUF305"/>
    <property type="match status" value="1"/>
</dbReference>
<dbReference type="InterPro" id="IPR009078">
    <property type="entry name" value="Ferritin-like_SF"/>
</dbReference>
<dbReference type="InterPro" id="IPR012347">
    <property type="entry name" value="Ferritin-like"/>
</dbReference>
<dbReference type="STRING" id="1449357.GCA_000744175_00202"/>
<feature type="domain" description="DUF305" evidence="2">
    <location>
        <begin position="29"/>
        <end position="164"/>
    </location>
</feature>
<dbReference type="EMBL" id="SJZF01000012">
    <property type="protein sequence ID" value="TFU26058.1"/>
    <property type="molecule type" value="Genomic_DNA"/>
</dbReference>
<dbReference type="InterPro" id="IPR005183">
    <property type="entry name" value="DUF305_CopM-like"/>
</dbReference>
<evidence type="ECO:0000313" key="6">
    <source>
        <dbReference type="Proteomes" id="UP000297668"/>
    </source>
</evidence>
<accession>A0A4Y9FD65</accession>
<dbReference type="OrthoDB" id="8603558at2"/>
<comment type="caution">
    <text evidence="4">The sequence shown here is derived from an EMBL/GenBank/DDBJ whole genome shotgun (WGS) entry which is preliminary data.</text>
</comment>
<evidence type="ECO:0000259" key="2">
    <source>
        <dbReference type="Pfam" id="PF03713"/>
    </source>
</evidence>
<feature type="signal peptide" evidence="1">
    <location>
        <begin position="1"/>
        <end position="16"/>
    </location>
</feature>
<reference evidence="5 6" key="1">
    <citation type="submission" date="2019-03" db="EMBL/GenBank/DDBJ databases">
        <title>Thermus tengchongensis species for the arsenic transformation mechanism.</title>
        <authorList>
            <person name="Yuan G.C."/>
        </authorList>
    </citation>
    <scope>NUCLEOTIDE SEQUENCE [LARGE SCALE GENOMIC DNA]</scope>
    <source>
        <strain evidence="4 6">15W</strain>
        <strain evidence="3 5">15Y</strain>
    </source>
</reference>
<gene>
    <name evidence="3" type="ORF">E0489_09210</name>
    <name evidence="4" type="ORF">E0687_07640</name>
</gene>
<sequence length="168" mass="18957">MRLFTLLVALFLPALAQHVHTPVGDAGERAFLSGMIAHHEGALEMARYALEKAKDREVRAWAEAILKEQEREIALMRSWLPSLGGLDQAAYAAMGKEMAAMLQELKRAKDPDRAFVELMLLHHKGAVEMALAVLPTAKDRRVLDLARDIILAQAKEMHAFRLWLLRQR</sequence>
<dbReference type="PANTHER" id="PTHR36933:SF1">
    <property type="entry name" value="SLL0788 PROTEIN"/>
    <property type="match status" value="1"/>
</dbReference>
<keyword evidence="5" id="KW-1185">Reference proteome</keyword>
<dbReference type="EMBL" id="SKBL01000015">
    <property type="protein sequence ID" value="TFU15569.1"/>
    <property type="molecule type" value="Genomic_DNA"/>
</dbReference>
<dbReference type="SUPFAM" id="SSF47240">
    <property type="entry name" value="Ferritin-like"/>
    <property type="match status" value="1"/>
</dbReference>
<evidence type="ECO:0000313" key="3">
    <source>
        <dbReference type="EMBL" id="TFU15569.1"/>
    </source>
</evidence>
<dbReference type="RefSeq" id="WP_038040327.1">
    <property type="nucleotide sequence ID" value="NZ_JAKEDU010000009.1"/>
</dbReference>
<evidence type="ECO:0000313" key="5">
    <source>
        <dbReference type="Proteomes" id="UP000297244"/>
    </source>
</evidence>
<protein>
    <submittedName>
        <fullName evidence="4">DUF305 domain-containing protein</fullName>
    </submittedName>
</protein>
<name>A0A4Y9FD65_9DEIN</name>
<organism evidence="4 6">
    <name type="scientific">Thermus tengchongensis</name>
    <dbReference type="NCBI Taxonomy" id="1214928"/>
    <lineage>
        <taxon>Bacteria</taxon>
        <taxon>Thermotogati</taxon>
        <taxon>Deinococcota</taxon>
        <taxon>Deinococci</taxon>
        <taxon>Thermales</taxon>
        <taxon>Thermaceae</taxon>
        <taxon>Thermus</taxon>
    </lineage>
</organism>
<dbReference type="PANTHER" id="PTHR36933">
    <property type="entry name" value="SLL0788 PROTEIN"/>
    <property type="match status" value="1"/>
</dbReference>
<dbReference type="Proteomes" id="UP000297668">
    <property type="component" value="Unassembled WGS sequence"/>
</dbReference>
<dbReference type="Gene3D" id="1.20.1260.10">
    <property type="match status" value="2"/>
</dbReference>
<evidence type="ECO:0000256" key="1">
    <source>
        <dbReference type="SAM" id="SignalP"/>
    </source>
</evidence>
<evidence type="ECO:0000313" key="4">
    <source>
        <dbReference type="EMBL" id="TFU26058.1"/>
    </source>
</evidence>
<keyword evidence="1" id="KW-0732">Signal</keyword>
<proteinExistence type="predicted"/>
<dbReference type="AlphaFoldDB" id="A0A4Y9FD65"/>
<dbReference type="Proteomes" id="UP000297244">
    <property type="component" value="Unassembled WGS sequence"/>
</dbReference>
<feature type="chain" id="PRO_5041130181" evidence="1">
    <location>
        <begin position="17"/>
        <end position="168"/>
    </location>
</feature>